<dbReference type="Gene3D" id="3.40.1550.10">
    <property type="entry name" value="CheC-like"/>
    <property type="match status" value="1"/>
</dbReference>
<dbReference type="eggNOG" id="COG1776">
    <property type="taxonomic scope" value="Bacteria"/>
</dbReference>
<dbReference type="GO" id="GO:0006935">
    <property type="term" value="P:chemotaxis"/>
    <property type="evidence" value="ECO:0007669"/>
    <property type="project" value="UniProtKB-KW"/>
</dbReference>
<accession>B4VNS8</accession>
<keyword evidence="1" id="KW-0145">Chemotaxis</keyword>
<sequence length="199" mass="21861">MDLTHDQLDALKELINIGVGQAAGMLSEMIDYNIRLQIPEVEILPLLEMQNQQKKRLGSDPLSAVKLPFSGSFAGNAQLIFPTESAAMLVSVLTGEDVESPDLDSLKISTLSEVGNILLNGVMGSISNILEQQLDYAIPCYEEEDIDHILSFKMGYNEAHVLLARTHFDIEELQVKGDIVLFFDVNSFQLLLNAIAAVA</sequence>
<proteinExistence type="predicted"/>
<reference evidence="3 4" key="1">
    <citation type="submission" date="2008-07" db="EMBL/GenBank/DDBJ databases">
        <authorList>
            <person name="Tandeau de Marsac N."/>
            <person name="Ferriera S."/>
            <person name="Johnson J."/>
            <person name="Kravitz S."/>
            <person name="Beeson K."/>
            <person name="Sutton G."/>
            <person name="Rogers Y.-H."/>
            <person name="Friedman R."/>
            <person name="Frazier M."/>
            <person name="Venter J.C."/>
        </authorList>
    </citation>
    <scope>NUCLEOTIDE SEQUENCE [LARGE SCALE GENOMIC DNA]</scope>
    <source>
        <strain evidence="3 4">PCC 7420</strain>
    </source>
</reference>
<dbReference type="OrthoDB" id="9812187at2"/>
<dbReference type="STRING" id="118168.MC7420_4864"/>
<keyword evidence="4" id="KW-1185">Reference proteome</keyword>
<dbReference type="HOGENOM" id="CLU_087860_0_2_3"/>
<name>B4VNS8_9CYAN</name>
<evidence type="ECO:0000256" key="1">
    <source>
        <dbReference type="ARBA" id="ARBA00022500"/>
    </source>
</evidence>
<dbReference type="PANTHER" id="PTHR43693">
    <property type="entry name" value="PROTEIN PHOSPHATASE CHEZ"/>
    <property type="match status" value="1"/>
</dbReference>
<dbReference type="RefSeq" id="WP_006100336.1">
    <property type="nucleotide sequence ID" value="NZ_DS989846.1"/>
</dbReference>
<dbReference type="CDD" id="cd17910">
    <property type="entry name" value="CheC_ClassII"/>
    <property type="match status" value="1"/>
</dbReference>
<evidence type="ECO:0000256" key="2">
    <source>
        <dbReference type="ARBA" id="ARBA00022801"/>
    </source>
</evidence>
<dbReference type="PANTHER" id="PTHR43693:SF1">
    <property type="entry name" value="PROTEIN PHOSPHATASE CHEZ"/>
    <property type="match status" value="1"/>
</dbReference>
<dbReference type="AlphaFoldDB" id="B4VNS8"/>
<evidence type="ECO:0000313" key="3">
    <source>
        <dbReference type="EMBL" id="EDX76608.1"/>
    </source>
</evidence>
<keyword evidence="2" id="KW-0378">Hydrolase</keyword>
<dbReference type="InterPro" id="IPR028976">
    <property type="entry name" value="CheC-like_sf"/>
</dbReference>
<evidence type="ECO:0000313" key="4">
    <source>
        <dbReference type="Proteomes" id="UP000003835"/>
    </source>
</evidence>
<dbReference type="Proteomes" id="UP000003835">
    <property type="component" value="Unassembled WGS sequence"/>
</dbReference>
<dbReference type="EMBL" id="DS989846">
    <property type="protein sequence ID" value="EDX76608.1"/>
    <property type="molecule type" value="Genomic_DNA"/>
</dbReference>
<dbReference type="InterPro" id="IPR050992">
    <property type="entry name" value="CheZ_family_phosphatases"/>
</dbReference>
<organism evidence="3 4">
    <name type="scientific">Coleofasciculus chthonoplastes PCC 7420</name>
    <dbReference type="NCBI Taxonomy" id="118168"/>
    <lineage>
        <taxon>Bacteria</taxon>
        <taxon>Bacillati</taxon>
        <taxon>Cyanobacteriota</taxon>
        <taxon>Cyanophyceae</taxon>
        <taxon>Coleofasciculales</taxon>
        <taxon>Coleofasciculaceae</taxon>
        <taxon>Coleofasciculus</taxon>
    </lineage>
</organism>
<gene>
    <name evidence="3" type="ORF">MC7420_4864</name>
</gene>
<dbReference type="GO" id="GO:0016787">
    <property type="term" value="F:hydrolase activity"/>
    <property type="evidence" value="ECO:0007669"/>
    <property type="project" value="UniProtKB-KW"/>
</dbReference>
<dbReference type="SUPFAM" id="SSF103039">
    <property type="entry name" value="CheC-like"/>
    <property type="match status" value="1"/>
</dbReference>
<protein>
    <submittedName>
        <fullName evidence="3">CheC-like family</fullName>
    </submittedName>
</protein>